<dbReference type="PROSITE" id="PS50222">
    <property type="entry name" value="EF_HAND_2"/>
    <property type="match status" value="1"/>
</dbReference>
<dbReference type="SUPFAM" id="SSF53850">
    <property type="entry name" value="Periplasmic binding protein-like II"/>
    <property type="match status" value="1"/>
</dbReference>
<organism evidence="2">
    <name type="scientific">marine sediment metagenome</name>
    <dbReference type="NCBI Taxonomy" id="412755"/>
    <lineage>
        <taxon>unclassified sequences</taxon>
        <taxon>metagenomes</taxon>
        <taxon>ecological metagenomes</taxon>
    </lineage>
</organism>
<comment type="caution">
    <text evidence="2">The sequence shown here is derived from an EMBL/GenBank/DDBJ whole genome shotgun (WGS) entry which is preliminary data.</text>
</comment>
<reference evidence="2" key="1">
    <citation type="journal article" date="2015" name="Nature">
        <title>Complex archaea that bridge the gap between prokaryotes and eukaryotes.</title>
        <authorList>
            <person name="Spang A."/>
            <person name="Saw J.H."/>
            <person name="Jorgensen S.L."/>
            <person name="Zaremba-Niedzwiedzka K."/>
            <person name="Martijn J."/>
            <person name="Lind A.E."/>
            <person name="van Eijk R."/>
            <person name="Schleper C."/>
            <person name="Guy L."/>
            <person name="Ettema T.J."/>
        </authorList>
    </citation>
    <scope>NUCLEOTIDE SEQUENCE</scope>
</reference>
<dbReference type="AlphaFoldDB" id="A0A0F9D4D5"/>
<accession>A0A0F9D4D5</accession>
<evidence type="ECO:0000313" key="2">
    <source>
        <dbReference type="EMBL" id="KKL56613.1"/>
    </source>
</evidence>
<proteinExistence type="predicted"/>
<dbReference type="EMBL" id="LAZR01030433">
    <property type="protein sequence ID" value="KKL56613.1"/>
    <property type="molecule type" value="Genomic_DNA"/>
</dbReference>
<dbReference type="GO" id="GO:0005509">
    <property type="term" value="F:calcium ion binding"/>
    <property type="evidence" value="ECO:0007669"/>
    <property type="project" value="InterPro"/>
</dbReference>
<dbReference type="SUPFAM" id="SSF47473">
    <property type="entry name" value="EF-hand"/>
    <property type="match status" value="1"/>
</dbReference>
<feature type="non-terminal residue" evidence="2">
    <location>
        <position position="214"/>
    </location>
</feature>
<sequence length="214" mass="23812">MKKLILTVAALGLATAVWAGHDNKGHHDGKHHSGRMMFEKMDTNGDGVITAEEHEASIQQMMAKRSEHFAKMDTDGDGKTDIYGMTIPGINLFINILIGELTKANGGILFDEKNRPHFTDKTMIQTLNFLKELTKYMPPGWEGHGYLETFANMAGGKAAMMYQGYGRGASLIEKYAPENMRSTEYFDVWIKPHGPSGTKPAAQVDEEPWMLFKG</sequence>
<name>A0A0F9D4D5_9ZZZZ</name>
<dbReference type="Gene3D" id="3.40.190.10">
    <property type="entry name" value="Periplasmic binding protein-like II"/>
    <property type="match status" value="1"/>
</dbReference>
<dbReference type="InterPro" id="IPR002048">
    <property type="entry name" value="EF_hand_dom"/>
</dbReference>
<evidence type="ECO:0000259" key="1">
    <source>
        <dbReference type="PROSITE" id="PS50222"/>
    </source>
</evidence>
<dbReference type="InterPro" id="IPR011992">
    <property type="entry name" value="EF-hand-dom_pair"/>
</dbReference>
<protein>
    <recommendedName>
        <fullName evidence="1">EF-hand domain-containing protein</fullName>
    </recommendedName>
</protein>
<gene>
    <name evidence="2" type="ORF">LCGC14_2243670</name>
</gene>
<dbReference type="Gene3D" id="1.10.238.10">
    <property type="entry name" value="EF-hand"/>
    <property type="match status" value="1"/>
</dbReference>
<dbReference type="CDD" id="cd00051">
    <property type="entry name" value="EFh"/>
    <property type="match status" value="1"/>
</dbReference>
<feature type="domain" description="EF-hand" evidence="1">
    <location>
        <begin position="37"/>
        <end position="64"/>
    </location>
</feature>
<dbReference type="Pfam" id="PF13202">
    <property type="entry name" value="EF-hand_5"/>
    <property type="match status" value="1"/>
</dbReference>